<keyword evidence="1" id="KW-0812">Transmembrane</keyword>
<feature type="transmembrane region" description="Helical" evidence="1">
    <location>
        <begin position="38"/>
        <end position="58"/>
    </location>
</feature>
<keyword evidence="1" id="KW-0472">Membrane</keyword>
<keyword evidence="1" id="KW-1133">Transmembrane helix</keyword>
<dbReference type="AlphaFoldDB" id="A0A7X0EXA6"/>
<proteinExistence type="predicted"/>
<dbReference type="RefSeq" id="WP_185083167.1">
    <property type="nucleotide sequence ID" value="NZ_JACHJB010000001.1"/>
</dbReference>
<comment type="caution">
    <text evidence="2">The sequence shown here is derived from an EMBL/GenBank/DDBJ whole genome shotgun (WGS) entry which is preliminary data.</text>
</comment>
<keyword evidence="3" id="KW-1185">Reference proteome</keyword>
<evidence type="ECO:0000313" key="3">
    <source>
        <dbReference type="Proteomes" id="UP000583800"/>
    </source>
</evidence>
<dbReference type="Proteomes" id="UP000583800">
    <property type="component" value="Unassembled WGS sequence"/>
</dbReference>
<protein>
    <submittedName>
        <fullName evidence="2">Uncharacterized protein</fullName>
    </submittedName>
</protein>
<reference evidence="2 3" key="1">
    <citation type="submission" date="2020-08" db="EMBL/GenBank/DDBJ databases">
        <title>Sequencing the genomes of 1000 actinobacteria strains.</title>
        <authorList>
            <person name="Klenk H.-P."/>
        </authorList>
    </citation>
    <scope>NUCLEOTIDE SEQUENCE [LARGE SCALE GENOMIC DNA]</scope>
    <source>
        <strain evidence="2 3">DSM 45913</strain>
    </source>
</reference>
<gene>
    <name evidence="2" type="ORF">FHU36_001678</name>
</gene>
<organism evidence="2 3">
    <name type="scientific">Nonomuraea muscovyensis</name>
    <dbReference type="NCBI Taxonomy" id="1124761"/>
    <lineage>
        <taxon>Bacteria</taxon>
        <taxon>Bacillati</taxon>
        <taxon>Actinomycetota</taxon>
        <taxon>Actinomycetes</taxon>
        <taxon>Streptosporangiales</taxon>
        <taxon>Streptosporangiaceae</taxon>
        <taxon>Nonomuraea</taxon>
    </lineage>
</organism>
<sequence length="64" mass="6469">MYEEPAAAEFVGSSGWLFLILGAALGILGGAWDGAASAVIALVGIGLGCLVTAVVLALEDFHRH</sequence>
<evidence type="ECO:0000256" key="1">
    <source>
        <dbReference type="SAM" id="Phobius"/>
    </source>
</evidence>
<feature type="transmembrane region" description="Helical" evidence="1">
    <location>
        <begin position="7"/>
        <end position="32"/>
    </location>
</feature>
<dbReference type="EMBL" id="JACHJB010000001">
    <property type="protein sequence ID" value="MBB6345169.1"/>
    <property type="molecule type" value="Genomic_DNA"/>
</dbReference>
<evidence type="ECO:0000313" key="2">
    <source>
        <dbReference type="EMBL" id="MBB6345169.1"/>
    </source>
</evidence>
<name>A0A7X0EXA6_9ACTN</name>
<accession>A0A7X0EXA6</accession>